<dbReference type="PANTHER" id="PTHR24359:SF1">
    <property type="entry name" value="INHIBITOR OF NUCLEAR FACTOR KAPPA-B KINASE EPSILON SUBUNIT HOMOLOG 1-RELATED"/>
    <property type="match status" value="1"/>
</dbReference>
<accession>A0A9N9Z8K7</accession>
<dbReference type="AlphaFoldDB" id="A0A9N9Z8K7"/>
<dbReference type="SUPFAM" id="SSF56112">
    <property type="entry name" value="Protein kinase-like (PK-like)"/>
    <property type="match status" value="1"/>
</dbReference>
<dbReference type="OrthoDB" id="4062651at2759"/>
<dbReference type="GO" id="GO:0004674">
    <property type="term" value="F:protein serine/threonine kinase activity"/>
    <property type="evidence" value="ECO:0007669"/>
    <property type="project" value="TreeGrafter"/>
</dbReference>
<evidence type="ECO:0000313" key="2">
    <source>
        <dbReference type="EMBL" id="CAH0051049.1"/>
    </source>
</evidence>
<dbReference type="Gene3D" id="1.10.510.10">
    <property type="entry name" value="Transferase(Phosphotransferase) domain 1"/>
    <property type="match status" value="1"/>
</dbReference>
<proteinExistence type="predicted"/>
<protein>
    <recommendedName>
        <fullName evidence="1">Protein kinase domain-containing protein</fullName>
    </recommendedName>
</protein>
<dbReference type="InterPro" id="IPR011009">
    <property type="entry name" value="Kinase-like_dom_sf"/>
</dbReference>
<dbReference type="Gene3D" id="3.30.200.20">
    <property type="entry name" value="Phosphorylase Kinase, domain 1"/>
    <property type="match status" value="1"/>
</dbReference>
<reference evidence="2" key="1">
    <citation type="submission" date="2021-10" db="EMBL/GenBank/DDBJ databases">
        <authorList>
            <person name="Piombo E."/>
        </authorList>
    </citation>
    <scope>NUCLEOTIDE SEQUENCE</scope>
</reference>
<dbReference type="Proteomes" id="UP000775872">
    <property type="component" value="Unassembled WGS sequence"/>
</dbReference>
<dbReference type="EMBL" id="CABFOC020000039">
    <property type="protein sequence ID" value="CAH0051049.1"/>
    <property type="molecule type" value="Genomic_DNA"/>
</dbReference>
<organism evidence="2 3">
    <name type="scientific">Clonostachys solani</name>
    <dbReference type="NCBI Taxonomy" id="160281"/>
    <lineage>
        <taxon>Eukaryota</taxon>
        <taxon>Fungi</taxon>
        <taxon>Dikarya</taxon>
        <taxon>Ascomycota</taxon>
        <taxon>Pezizomycotina</taxon>
        <taxon>Sordariomycetes</taxon>
        <taxon>Hypocreomycetidae</taxon>
        <taxon>Hypocreales</taxon>
        <taxon>Bionectriaceae</taxon>
        <taxon>Clonostachys</taxon>
    </lineage>
</organism>
<feature type="domain" description="Protein kinase" evidence="1">
    <location>
        <begin position="149"/>
        <end position="513"/>
    </location>
</feature>
<dbReference type="Pfam" id="PF00069">
    <property type="entry name" value="Pkinase"/>
    <property type="match status" value="1"/>
</dbReference>
<keyword evidence="3" id="KW-1185">Reference proteome</keyword>
<name>A0A9N9Z8K7_9HYPO</name>
<sequence>MKLAAILLEAEEPSKFENDKKFIPEGRFKYLINKQMVEDTFSPIKDEDLTRFVLDNAIMLFALATYAGIRRKEMHEAMKAFKDARITDKHLPLKAESWKRIVTDNDDDGVWTVANSNNFLNSQPKFLAPVFDLSRHNHDFPSTAILPFIKEAVPLGEGTFGEVVKYGIHPAHMIKVIDEKDSEDQEFNCPEFVAVKKIRGSGQERAQMVASWEKEGAVLRDMNKLKQIHIVPFFTAFRHGHQGNEDHYLMFAWASGGNLRQLWSTMKWECLSSGIVRAVLKQLLGLSEAIYNAHEPSMAAEGSERRNMFAKDGLRGDFFRHGDLKPENILWFKDEEHDNETGFEMGTLKIGDWGLAKRQNIPTQLRTHRTTTTFGTCRYEPPEEITGHTVNLGVDVKRRSRLYDIWGMGCIFLEFLIWLLYGTEGLKKFNDSMVTKQNLCPPFYEIIERGGKPHGVVHPSVVKWMDHIANDPACNGEGTALGGLLKIIRKSLLVVDLPEKLGSHISETDHAALNPSAQTRTDEDDLQAADSVNANVPQITVTGTTTRFQDDQEPTTNMLKGREKPRARARQFHLLMAGLVDLDDNREEFWLPADPGPPLGLQKLLNIPLEESIVPDTMTKNNSELLAVASLKDMVTIRNVSS</sequence>
<evidence type="ECO:0000259" key="1">
    <source>
        <dbReference type="PROSITE" id="PS50011"/>
    </source>
</evidence>
<gene>
    <name evidence="2" type="ORF">CSOL1703_00015945</name>
</gene>
<dbReference type="InterPro" id="IPR000719">
    <property type="entry name" value="Prot_kinase_dom"/>
</dbReference>
<dbReference type="PANTHER" id="PTHR24359">
    <property type="entry name" value="SERINE/THREONINE-PROTEIN KINASE SBK1"/>
    <property type="match status" value="1"/>
</dbReference>
<evidence type="ECO:0000313" key="3">
    <source>
        <dbReference type="Proteomes" id="UP000775872"/>
    </source>
</evidence>
<dbReference type="SMART" id="SM00220">
    <property type="entry name" value="S_TKc"/>
    <property type="match status" value="1"/>
</dbReference>
<dbReference type="PROSITE" id="PS50011">
    <property type="entry name" value="PROTEIN_KINASE_DOM"/>
    <property type="match status" value="1"/>
</dbReference>
<dbReference type="GO" id="GO:0005524">
    <property type="term" value="F:ATP binding"/>
    <property type="evidence" value="ECO:0007669"/>
    <property type="project" value="InterPro"/>
</dbReference>
<comment type="caution">
    <text evidence="2">The sequence shown here is derived from an EMBL/GenBank/DDBJ whole genome shotgun (WGS) entry which is preliminary data.</text>
</comment>